<evidence type="ECO:0000256" key="2">
    <source>
        <dbReference type="SAM" id="MobiDB-lite"/>
    </source>
</evidence>
<dbReference type="Pfam" id="PF06201">
    <property type="entry name" value="PITH"/>
    <property type="match status" value="2"/>
</dbReference>
<dbReference type="AlphaFoldDB" id="A0A8H5M5A8"/>
<evidence type="ECO:0000313" key="4">
    <source>
        <dbReference type="EMBL" id="KAF5381261.1"/>
    </source>
</evidence>
<dbReference type="Gene3D" id="2.60.120.470">
    <property type="entry name" value="PITH domain"/>
    <property type="match status" value="2"/>
</dbReference>
<feature type="region of interest" description="Disordered" evidence="2">
    <location>
        <begin position="195"/>
        <end position="230"/>
    </location>
</feature>
<comment type="similarity">
    <text evidence="1">Belongs to the PITHD1 family.</text>
</comment>
<evidence type="ECO:0000256" key="1">
    <source>
        <dbReference type="ARBA" id="ARBA00025788"/>
    </source>
</evidence>
<reference evidence="4 5" key="1">
    <citation type="journal article" date="2020" name="ISME J.">
        <title>Uncovering the hidden diversity of litter-decomposition mechanisms in mushroom-forming fungi.</title>
        <authorList>
            <person name="Floudas D."/>
            <person name="Bentzer J."/>
            <person name="Ahren D."/>
            <person name="Johansson T."/>
            <person name="Persson P."/>
            <person name="Tunlid A."/>
        </authorList>
    </citation>
    <scope>NUCLEOTIDE SEQUENCE [LARGE SCALE GENOMIC DNA]</scope>
    <source>
        <strain evidence="4 5">CBS 661.87</strain>
    </source>
</reference>
<dbReference type="OrthoDB" id="2635at2759"/>
<dbReference type="PANTHER" id="PTHR12175">
    <property type="entry name" value="AD039 HT014 THIOREDOXIN FAMILY TRP26"/>
    <property type="match status" value="1"/>
</dbReference>
<dbReference type="PANTHER" id="PTHR12175:SF1">
    <property type="entry name" value="PITH DOMAIN-CONTAINING PROTEIN 1"/>
    <property type="match status" value="1"/>
</dbReference>
<accession>A0A8H5M5A8</accession>
<feature type="domain" description="PITH" evidence="3">
    <location>
        <begin position="15"/>
        <end position="207"/>
    </location>
</feature>
<dbReference type="InterPro" id="IPR037047">
    <property type="entry name" value="PITH_dom_sf"/>
</dbReference>
<dbReference type="GO" id="GO:0005634">
    <property type="term" value="C:nucleus"/>
    <property type="evidence" value="ECO:0007669"/>
    <property type="project" value="TreeGrafter"/>
</dbReference>
<dbReference type="Proteomes" id="UP000565441">
    <property type="component" value="Unassembled WGS sequence"/>
</dbReference>
<dbReference type="InterPro" id="IPR008979">
    <property type="entry name" value="Galactose-bd-like_sf"/>
</dbReference>
<comment type="caution">
    <text evidence="4">The sequence shown here is derived from an EMBL/GenBank/DDBJ whole genome shotgun (WGS) entry which is preliminary data.</text>
</comment>
<sequence>MTSAPLMSSQDTSVASSIAGTEIANLYGVIDKDKVHGLNLAVPEDAQAVIKPWDERDDTTKFADSGVDDQVGHFVRSRSMTFFNLYLKIVIHIPFTQNVRIKSVLLKLGRGEVTPRHLRIYANHPTIIDFADAETTKPQLNISLLEGETGVIEYPLRVAAFTSITSLSLFFSESVGEEVSRIYYIGFKGDMRSPHRDANSKLEVPTSNAADAPLVDKVSEKTAGQQTTAR</sequence>
<dbReference type="InterPro" id="IPR045099">
    <property type="entry name" value="PITH1-like"/>
</dbReference>
<evidence type="ECO:0000259" key="3">
    <source>
        <dbReference type="PROSITE" id="PS51532"/>
    </source>
</evidence>
<name>A0A8H5M5A8_9AGAR</name>
<dbReference type="SUPFAM" id="SSF49785">
    <property type="entry name" value="Galactose-binding domain-like"/>
    <property type="match status" value="1"/>
</dbReference>
<dbReference type="InterPro" id="IPR010400">
    <property type="entry name" value="PITH_dom"/>
</dbReference>
<dbReference type="PROSITE" id="PS51532">
    <property type="entry name" value="PITH"/>
    <property type="match status" value="1"/>
</dbReference>
<protein>
    <recommendedName>
        <fullName evidence="3">PITH domain-containing protein</fullName>
    </recommendedName>
</protein>
<keyword evidence="5" id="KW-1185">Reference proteome</keyword>
<evidence type="ECO:0000313" key="5">
    <source>
        <dbReference type="Proteomes" id="UP000565441"/>
    </source>
</evidence>
<proteinExistence type="inferred from homology"/>
<organism evidence="4 5">
    <name type="scientific">Tricholomella constricta</name>
    <dbReference type="NCBI Taxonomy" id="117010"/>
    <lineage>
        <taxon>Eukaryota</taxon>
        <taxon>Fungi</taxon>
        <taxon>Dikarya</taxon>
        <taxon>Basidiomycota</taxon>
        <taxon>Agaricomycotina</taxon>
        <taxon>Agaricomycetes</taxon>
        <taxon>Agaricomycetidae</taxon>
        <taxon>Agaricales</taxon>
        <taxon>Tricholomatineae</taxon>
        <taxon>Lyophyllaceae</taxon>
        <taxon>Tricholomella</taxon>
    </lineage>
</organism>
<dbReference type="GO" id="GO:0005737">
    <property type="term" value="C:cytoplasm"/>
    <property type="evidence" value="ECO:0007669"/>
    <property type="project" value="UniProtKB-ARBA"/>
</dbReference>
<gene>
    <name evidence="4" type="ORF">D9615_008413</name>
</gene>
<dbReference type="EMBL" id="JAACJP010000011">
    <property type="protein sequence ID" value="KAF5381261.1"/>
    <property type="molecule type" value="Genomic_DNA"/>
</dbReference>